<feature type="binding site" evidence="3">
    <location>
        <position position="360"/>
    </location>
    <ligand>
        <name>Mn(2+)</name>
        <dbReference type="ChEBI" id="CHEBI:29035"/>
    </ligand>
</feature>
<feature type="binding site" evidence="3">
    <location>
        <position position="328"/>
    </location>
    <ligand>
        <name>phosphoenolpyruvate</name>
        <dbReference type="ChEBI" id="CHEBI:58702"/>
    </ligand>
</feature>
<sequence>MKSLKSNPQSDNWSLESWKTKAIRQQATYPDQAHLDKALSTLSSLPPLVTSWEVKRLKSYLAEVSRGERFLVQGGDCAESFADCNSSIISNRLKVLIQMSLVLIHGCQIPVVRVGRFAGQYAKPRSADLETRDGVSLPSFRGDIVNQNEFTEASRIPNPDKMLEAYHYSAMTMNFIRALVAGGFADIRHPEYWNIEWVKHSKSAEKFSQLVTEIKDSVQFAEVLVGTKVHNLSSVEFFSAHEALHLHYEQALTRTVPRQDGHFNLSAHFPWIGLRTNQLDSAHVEMMRGIENPIGVKIGPETDDDHLIDLCRTLNPENEAGKLTLIHRFGAKNIENNLPRLIKTAQRANLDVVWCADPMHGNTEATSNGYKTRRFENISKEVELSFKIHKENGSHLGGVHLELTGENVTECLGGARALQEADLSKAYTTQVDPRLNYEQALELAFSIKDFFHQ</sequence>
<dbReference type="EMBL" id="SNZB01000004">
    <property type="protein sequence ID" value="TDR19387.1"/>
    <property type="molecule type" value="Genomic_DNA"/>
</dbReference>
<accession>A0A4R6XNS8</accession>
<evidence type="ECO:0000256" key="4">
    <source>
        <dbReference type="RuleBase" id="RU363071"/>
    </source>
</evidence>
<feature type="binding site" evidence="3">
    <location>
        <position position="116"/>
    </location>
    <ligand>
        <name>phosphoenolpyruvate</name>
        <dbReference type="ChEBI" id="CHEBI:58702"/>
    </ligand>
</feature>
<comment type="caution">
    <text evidence="5">The sequence shown here is derived from an EMBL/GenBank/DDBJ whole genome shotgun (WGS) entry which is preliminary data.</text>
</comment>
<comment type="similarity">
    <text evidence="1 4">Belongs to the class-II DAHP synthase family.</text>
</comment>
<keyword evidence="3" id="KW-0104">Cadmium</keyword>
<protein>
    <recommendedName>
        <fullName evidence="4">Phospho-2-dehydro-3-deoxyheptonate aldolase</fullName>
        <ecNumber evidence="4">2.5.1.54</ecNumber>
    </recommendedName>
</protein>
<evidence type="ECO:0000256" key="1">
    <source>
        <dbReference type="ARBA" id="ARBA00008911"/>
    </source>
</evidence>
<dbReference type="InterPro" id="IPR013785">
    <property type="entry name" value="Aldolase_TIM"/>
</dbReference>
<comment type="catalytic activity">
    <reaction evidence="4">
        <text>D-erythrose 4-phosphate + phosphoenolpyruvate + H2O = 7-phospho-2-dehydro-3-deoxy-D-arabino-heptonate + phosphate</text>
        <dbReference type="Rhea" id="RHEA:14717"/>
        <dbReference type="ChEBI" id="CHEBI:15377"/>
        <dbReference type="ChEBI" id="CHEBI:16897"/>
        <dbReference type="ChEBI" id="CHEBI:43474"/>
        <dbReference type="ChEBI" id="CHEBI:58394"/>
        <dbReference type="ChEBI" id="CHEBI:58702"/>
        <dbReference type="EC" id="2.5.1.54"/>
    </reaction>
</comment>
<name>A0A4R6XNS8_9GAMM</name>
<keyword evidence="3" id="KW-0464">Manganese</keyword>
<dbReference type="GO" id="GO:0003849">
    <property type="term" value="F:3-deoxy-7-phosphoheptulonate synthase activity"/>
    <property type="evidence" value="ECO:0007669"/>
    <property type="project" value="UniProtKB-EC"/>
</dbReference>
<dbReference type="NCBIfam" id="TIGR01358">
    <property type="entry name" value="DAHP_synth_II"/>
    <property type="match status" value="1"/>
</dbReference>
<evidence type="ECO:0000256" key="2">
    <source>
        <dbReference type="ARBA" id="ARBA00022679"/>
    </source>
</evidence>
<dbReference type="RefSeq" id="WP_099020284.1">
    <property type="nucleotide sequence ID" value="NZ_NIHB01000007.1"/>
</dbReference>
<dbReference type="Proteomes" id="UP000295724">
    <property type="component" value="Unassembled WGS sequence"/>
</dbReference>
<keyword evidence="2 4" id="KW-0808">Transferase</keyword>
<evidence type="ECO:0000256" key="3">
    <source>
        <dbReference type="PIRSR" id="PIRSR602480-1"/>
    </source>
</evidence>
<reference evidence="5 6" key="1">
    <citation type="submission" date="2019-03" db="EMBL/GenBank/DDBJ databases">
        <title>Genomic Encyclopedia of Type Strains, Phase IV (KMG-IV): sequencing the most valuable type-strain genomes for metagenomic binning, comparative biology and taxonomic classification.</title>
        <authorList>
            <person name="Goeker M."/>
        </authorList>
    </citation>
    <scope>NUCLEOTIDE SEQUENCE [LARGE SCALE GENOMIC DNA]</scope>
    <source>
        <strain evidence="5 6">DSM 25488</strain>
    </source>
</reference>
<dbReference type="InterPro" id="IPR002480">
    <property type="entry name" value="DAHP_synth_2"/>
</dbReference>
<dbReference type="PANTHER" id="PTHR21337:SF0">
    <property type="entry name" value="PHOSPHO-2-DEHYDRO-3-DEOXYHEPTONATE ALDOLASE"/>
    <property type="match status" value="1"/>
</dbReference>
<comment type="cofactor">
    <cofactor evidence="3">
        <name>Mn(2+)</name>
        <dbReference type="ChEBI" id="CHEBI:29035"/>
    </cofactor>
    <cofactor evidence="3">
        <name>Co(2+)</name>
        <dbReference type="ChEBI" id="CHEBI:48828"/>
    </cofactor>
    <cofactor evidence="3">
        <name>Cd(2+)</name>
        <dbReference type="ChEBI" id="CHEBI:48775"/>
    </cofactor>
    <text evidence="3">Binds 1 divalent cation per subunit. The enzyme is active with manganese, cobalt or cadmium ions.</text>
</comment>
<gene>
    <name evidence="5" type="ORF">C8D91_1936</name>
</gene>
<dbReference type="AlphaFoldDB" id="A0A4R6XNS8"/>
<evidence type="ECO:0000313" key="5">
    <source>
        <dbReference type="EMBL" id="TDR19387.1"/>
    </source>
</evidence>
<organism evidence="5 6">
    <name type="scientific">Marinicella litoralis</name>
    <dbReference type="NCBI Taxonomy" id="644220"/>
    <lineage>
        <taxon>Bacteria</taxon>
        <taxon>Pseudomonadati</taxon>
        <taxon>Pseudomonadota</taxon>
        <taxon>Gammaproteobacteria</taxon>
        <taxon>Lysobacterales</taxon>
        <taxon>Marinicellaceae</taxon>
        <taxon>Marinicella</taxon>
    </lineage>
</organism>
<feature type="binding site" evidence="3">
    <location>
        <position position="77"/>
    </location>
    <ligand>
        <name>Mn(2+)</name>
        <dbReference type="ChEBI" id="CHEBI:29035"/>
    </ligand>
</feature>
<dbReference type="PANTHER" id="PTHR21337">
    <property type="entry name" value="PHOSPHO-2-DEHYDRO-3-DEOXYHEPTONATE ALDOLASE 1, 2"/>
    <property type="match status" value="1"/>
</dbReference>
<dbReference type="OrthoDB" id="9766852at2"/>
<keyword evidence="3" id="KW-0170">Cobalt</keyword>
<dbReference type="SUPFAM" id="SSF51569">
    <property type="entry name" value="Aldolase"/>
    <property type="match status" value="1"/>
</dbReference>
<dbReference type="EC" id="2.5.1.54" evidence="4"/>
<feature type="binding site" evidence="3">
    <location>
        <position position="297"/>
    </location>
    <ligand>
        <name>phosphoenolpyruvate</name>
        <dbReference type="ChEBI" id="CHEBI:58702"/>
    </ligand>
</feature>
<dbReference type="GO" id="GO:0009073">
    <property type="term" value="P:aromatic amino acid family biosynthetic process"/>
    <property type="evidence" value="ECO:0007669"/>
    <property type="project" value="InterPro"/>
</dbReference>
<feature type="binding site" evidence="3">
    <location>
        <position position="432"/>
    </location>
    <ligand>
        <name>Mn(2+)</name>
        <dbReference type="ChEBI" id="CHEBI:29035"/>
    </ligand>
</feature>
<feature type="binding site" evidence="3">
    <location>
        <position position="402"/>
    </location>
    <ligand>
        <name>Mn(2+)</name>
        <dbReference type="ChEBI" id="CHEBI:29035"/>
    </ligand>
</feature>
<dbReference type="Gene3D" id="3.20.20.70">
    <property type="entry name" value="Aldolase class I"/>
    <property type="match status" value="1"/>
</dbReference>
<proteinExistence type="inferred from homology"/>
<keyword evidence="6" id="KW-1185">Reference proteome</keyword>
<dbReference type="Pfam" id="PF01474">
    <property type="entry name" value="DAHP_synth_2"/>
    <property type="match status" value="1"/>
</dbReference>
<evidence type="ECO:0000313" key="6">
    <source>
        <dbReference type="Proteomes" id="UP000295724"/>
    </source>
</evidence>